<feature type="domain" description="RlpA-like protein double-psi beta-barrel" evidence="3">
    <location>
        <begin position="329"/>
        <end position="421"/>
    </location>
</feature>
<dbReference type="PANTHER" id="PTHR31836">
    <property type="match status" value="1"/>
</dbReference>
<dbReference type="InterPro" id="IPR051477">
    <property type="entry name" value="Expansin_CellWall"/>
</dbReference>
<keyword evidence="5" id="KW-1185">Reference proteome</keyword>
<gene>
    <name evidence="4" type="ORF">DMC30DRAFT_41578</name>
</gene>
<accession>A0A5C5FRU5</accession>
<dbReference type="CDD" id="cd22191">
    <property type="entry name" value="DPBB_RlpA_EXP_N-like"/>
    <property type="match status" value="2"/>
</dbReference>
<organism evidence="4 5">
    <name type="scientific">Rhodotorula diobovata</name>
    <dbReference type="NCBI Taxonomy" id="5288"/>
    <lineage>
        <taxon>Eukaryota</taxon>
        <taxon>Fungi</taxon>
        <taxon>Dikarya</taxon>
        <taxon>Basidiomycota</taxon>
        <taxon>Pucciniomycotina</taxon>
        <taxon>Microbotryomycetes</taxon>
        <taxon>Sporidiobolales</taxon>
        <taxon>Sporidiobolaceae</taxon>
        <taxon>Rhodotorula</taxon>
    </lineage>
</organism>
<evidence type="ECO:0000259" key="3">
    <source>
        <dbReference type="Pfam" id="PF03330"/>
    </source>
</evidence>
<evidence type="ECO:0000313" key="4">
    <source>
        <dbReference type="EMBL" id="TNY18664.1"/>
    </source>
</evidence>
<dbReference type="Gene3D" id="2.40.40.10">
    <property type="entry name" value="RlpA-like domain"/>
    <property type="match status" value="2"/>
</dbReference>
<feature type="signal peptide" evidence="2">
    <location>
        <begin position="1"/>
        <end position="18"/>
    </location>
</feature>
<dbReference type="EMBL" id="SOZI01000127">
    <property type="protein sequence ID" value="TNY18664.1"/>
    <property type="molecule type" value="Genomic_DNA"/>
</dbReference>
<dbReference type="InterPro" id="IPR009009">
    <property type="entry name" value="RlpA-like_DPBB"/>
</dbReference>
<dbReference type="AlphaFoldDB" id="A0A5C5FRU5"/>
<dbReference type="InterPro" id="IPR036908">
    <property type="entry name" value="RlpA-like_sf"/>
</dbReference>
<evidence type="ECO:0000256" key="2">
    <source>
        <dbReference type="SAM" id="SignalP"/>
    </source>
</evidence>
<protein>
    <recommendedName>
        <fullName evidence="3">RlpA-like protein double-psi beta-barrel domain-containing protein</fullName>
    </recommendedName>
</protein>
<dbReference type="Proteomes" id="UP000311382">
    <property type="component" value="Unassembled WGS sequence"/>
</dbReference>
<dbReference type="PANTHER" id="PTHR31836:SF24">
    <property type="entry name" value="RLPA-LIKE PROTEIN DOUBLE-PSI BETA-BARREL DOMAIN-CONTAINING PROTEIN"/>
    <property type="match status" value="1"/>
</dbReference>
<comment type="caution">
    <text evidence="4">The sequence shown here is derived from an EMBL/GenBank/DDBJ whole genome shotgun (WGS) entry which is preliminary data.</text>
</comment>
<keyword evidence="1 2" id="KW-0732">Signal</keyword>
<evidence type="ECO:0000256" key="1">
    <source>
        <dbReference type="ARBA" id="ARBA00022729"/>
    </source>
</evidence>
<dbReference type="STRING" id="5288.A0A5C5FRU5"/>
<proteinExistence type="predicted"/>
<sequence length="425" mass="41554">MLTLCASLCACLWALACAWRRTAGSAVETRSTESTDAVETTAIWWAEDGWVGACGSTIDNDKLQVGLPLSIYTDADAKSSLCGTKAYATNPATGASVTVTVVDGSDRDAFTTFSKSAYLALGGDADVGMLPIKLSLSKEANSAVLAAAAAVVDDDKTSSTKDSSSSSKAVVAASSSSEDAESSVAATSAPAKTTAAPVASTTVAPTSSFDSESAAAAAAASSKASAKAYQSEQAAILAASQASAAAESSQAAAAAASSQAAAEAAASSSAAAAAAASSQAAEQAAASAAAASSSKAAAAAASASAAAAAAEKEKENSSSASSGGHVYSGGYATYYTQNGVAGNCGDVNPDSAYIVALPTATYAGGSHCGQKVRLTRTSTGKTITAMVADSCPTCVNNSCLDLSVAAFTAIATEEEGMVEITWEFI</sequence>
<dbReference type="OrthoDB" id="623670at2759"/>
<dbReference type="Pfam" id="PF03330">
    <property type="entry name" value="DPBB_1"/>
    <property type="match status" value="1"/>
</dbReference>
<name>A0A5C5FRU5_9BASI</name>
<dbReference type="SUPFAM" id="SSF50685">
    <property type="entry name" value="Barwin-like endoglucanases"/>
    <property type="match status" value="2"/>
</dbReference>
<reference evidence="4 5" key="1">
    <citation type="submission" date="2019-03" db="EMBL/GenBank/DDBJ databases">
        <title>Rhodosporidium diobovatum UCD-FST 08-225 genome sequencing, assembly, and annotation.</title>
        <authorList>
            <person name="Fakankun I.U."/>
            <person name="Fristensky B."/>
            <person name="Levin D.B."/>
        </authorList>
    </citation>
    <scope>NUCLEOTIDE SEQUENCE [LARGE SCALE GENOMIC DNA]</scope>
    <source>
        <strain evidence="4 5">UCD-FST 08-225</strain>
    </source>
</reference>
<feature type="chain" id="PRO_5022895298" description="RlpA-like protein double-psi beta-barrel domain-containing protein" evidence="2">
    <location>
        <begin position="19"/>
        <end position="425"/>
    </location>
</feature>
<evidence type="ECO:0000313" key="5">
    <source>
        <dbReference type="Proteomes" id="UP000311382"/>
    </source>
</evidence>